<evidence type="ECO:0000313" key="2">
    <source>
        <dbReference type="Proteomes" id="UP000695022"/>
    </source>
</evidence>
<dbReference type="GeneID" id="106805595"/>
<feature type="transmembrane region" description="Helical" evidence="1">
    <location>
        <begin position="31"/>
        <end position="53"/>
    </location>
</feature>
<evidence type="ECO:0000313" key="3">
    <source>
        <dbReference type="RefSeq" id="XP_014662735.1"/>
    </source>
</evidence>
<dbReference type="RefSeq" id="XP_014662735.1">
    <property type="nucleotide sequence ID" value="XM_014807249.1"/>
</dbReference>
<keyword evidence="2" id="KW-1185">Reference proteome</keyword>
<organism evidence="2 3">
    <name type="scientific">Priapulus caudatus</name>
    <name type="common">Priapulid worm</name>
    <dbReference type="NCBI Taxonomy" id="37621"/>
    <lineage>
        <taxon>Eukaryota</taxon>
        <taxon>Metazoa</taxon>
        <taxon>Ecdysozoa</taxon>
        <taxon>Scalidophora</taxon>
        <taxon>Priapulida</taxon>
        <taxon>Priapulimorpha</taxon>
        <taxon>Priapulimorphida</taxon>
        <taxon>Priapulidae</taxon>
        <taxon>Priapulus</taxon>
    </lineage>
</organism>
<accession>A0ABM1DS14</accession>
<reference evidence="3" key="1">
    <citation type="submission" date="2025-08" db="UniProtKB">
        <authorList>
            <consortium name="RefSeq"/>
        </authorList>
    </citation>
    <scope>IDENTIFICATION</scope>
</reference>
<feature type="transmembrane region" description="Helical" evidence="1">
    <location>
        <begin position="106"/>
        <end position="126"/>
    </location>
</feature>
<dbReference type="Proteomes" id="UP000695022">
    <property type="component" value="Unplaced"/>
</dbReference>
<evidence type="ECO:0000256" key="1">
    <source>
        <dbReference type="SAM" id="Phobius"/>
    </source>
</evidence>
<feature type="transmembrane region" description="Helical" evidence="1">
    <location>
        <begin position="65"/>
        <end position="86"/>
    </location>
</feature>
<name>A0ABM1DS14_PRICU</name>
<proteinExistence type="predicted"/>
<keyword evidence="1" id="KW-0812">Transmembrane</keyword>
<protein>
    <submittedName>
        <fullName evidence="3">Uncharacterized protein LOC106805595 isoform X1</fullName>
    </submittedName>
</protein>
<sequence length="186" mass="20622">MSTASTVDTNSEEIVRYSSSHFDWKNFMKSVTGVLLIIQTVLAFVVFWLALFSSSHCKETYKSRYVVSMSTAAAIVALTLATLLLFTQQFCGLCKDSAGYPNSFIYLWNLVIQFIFAIVLMVNAPLYMVASCKSGGHITAAVFLFALLATFIVGVVMGTRDFQAARTAKICKITKTELDSDTRPRY</sequence>
<feature type="transmembrane region" description="Helical" evidence="1">
    <location>
        <begin position="138"/>
        <end position="157"/>
    </location>
</feature>
<keyword evidence="1" id="KW-1133">Transmembrane helix</keyword>
<keyword evidence="1" id="KW-0472">Membrane</keyword>
<gene>
    <name evidence="3" type="primary">LOC106805595</name>
</gene>